<evidence type="ECO:0000259" key="5">
    <source>
        <dbReference type="PROSITE" id="PS51720"/>
    </source>
</evidence>
<dbReference type="InterPro" id="IPR027417">
    <property type="entry name" value="P-loop_NTPase"/>
</dbReference>
<accession>A0A674JCY2</accession>
<protein>
    <recommendedName>
        <fullName evidence="5">AIG1-type G domain-containing protein</fullName>
    </recommendedName>
</protein>
<proteinExistence type="inferred from homology"/>
<dbReference type="Ensembl" id="ENSTMTT00000018417.1">
    <property type="protein sequence ID" value="ENSTMTP00000017784.1"/>
    <property type="gene ID" value="ENSTMTG00000013085.1"/>
</dbReference>
<dbReference type="Proteomes" id="UP000472274">
    <property type="component" value="Unplaced"/>
</dbReference>
<dbReference type="InterPro" id="IPR006703">
    <property type="entry name" value="G_AIG1"/>
</dbReference>
<evidence type="ECO:0000256" key="2">
    <source>
        <dbReference type="ARBA" id="ARBA00022741"/>
    </source>
</evidence>
<organism evidence="6 7">
    <name type="scientific">Terrapene triunguis</name>
    <name type="common">Three-toed box turtle</name>
    <dbReference type="NCBI Taxonomy" id="2587831"/>
    <lineage>
        <taxon>Eukaryota</taxon>
        <taxon>Metazoa</taxon>
        <taxon>Chordata</taxon>
        <taxon>Craniata</taxon>
        <taxon>Vertebrata</taxon>
        <taxon>Euteleostomi</taxon>
        <taxon>Archelosauria</taxon>
        <taxon>Testudinata</taxon>
        <taxon>Testudines</taxon>
        <taxon>Cryptodira</taxon>
        <taxon>Durocryptodira</taxon>
        <taxon>Testudinoidea</taxon>
        <taxon>Emydidae</taxon>
        <taxon>Terrapene</taxon>
    </lineage>
</organism>
<evidence type="ECO:0000256" key="1">
    <source>
        <dbReference type="ARBA" id="ARBA00008535"/>
    </source>
</evidence>
<dbReference type="PROSITE" id="PS51720">
    <property type="entry name" value="G_AIG1"/>
    <property type="match status" value="2"/>
</dbReference>
<evidence type="ECO:0000313" key="7">
    <source>
        <dbReference type="Proteomes" id="UP000472274"/>
    </source>
</evidence>
<dbReference type="InterPro" id="IPR045058">
    <property type="entry name" value="GIMA/IAN/Toc"/>
</dbReference>
<keyword evidence="3" id="KW-0342">GTP-binding</keyword>
<keyword evidence="2" id="KW-0547">Nucleotide-binding</keyword>
<dbReference type="SUPFAM" id="SSF52540">
    <property type="entry name" value="P-loop containing nucleoside triphosphate hydrolases"/>
    <property type="match status" value="2"/>
</dbReference>
<feature type="domain" description="AIG1-type G" evidence="5">
    <location>
        <begin position="249"/>
        <end position="454"/>
    </location>
</feature>
<dbReference type="AlphaFoldDB" id="A0A674JCY2"/>
<dbReference type="PANTHER" id="PTHR10903">
    <property type="entry name" value="GTPASE, IMAP FAMILY MEMBER-RELATED"/>
    <property type="match status" value="1"/>
</dbReference>
<dbReference type="CDD" id="cd01852">
    <property type="entry name" value="AIG1"/>
    <property type="match status" value="2"/>
</dbReference>
<dbReference type="Ensembl" id="ENSTMTT00000018395.1">
    <property type="protein sequence ID" value="ENSTMTP00000017762.1"/>
    <property type="gene ID" value="ENSTMTG00000013069.1"/>
</dbReference>
<dbReference type="GO" id="GO:0005525">
    <property type="term" value="F:GTP binding"/>
    <property type="evidence" value="ECO:0007669"/>
    <property type="project" value="UniProtKB-KW"/>
</dbReference>
<dbReference type="PANTHER" id="PTHR10903:SF73">
    <property type="entry name" value="GTPASE IMAP FAMILY MEMBER 8"/>
    <property type="match status" value="1"/>
</dbReference>
<feature type="region of interest" description="Disordered" evidence="4">
    <location>
        <begin position="207"/>
        <end position="242"/>
    </location>
</feature>
<keyword evidence="7" id="KW-1185">Reference proteome</keyword>
<evidence type="ECO:0000313" key="6">
    <source>
        <dbReference type="Ensembl" id="ENSTMTP00000017762.1"/>
    </source>
</evidence>
<evidence type="ECO:0000256" key="4">
    <source>
        <dbReference type="SAM" id="MobiDB-lite"/>
    </source>
</evidence>
<sequence length="523" mass="58440">MHISLELQDPLFPRPSVYPKQLARYCIFLYSCQAVAGFMAVGSRLTGESELRIILVGKSGGGKSATGNTVLGRETFKSVLAAKPVTQNCSEGIRTWKGRKVVVIDTPAIFDTKPSNEQTTHEICRCVALSSSGPHALVLVIQLGRFTEEDQRAVRRVQEIFGPEAMKYTIVLFTGREDLRSGTLEEYISHSDNKHLLAVPLAPPAPAHLRSVSSTPEHAAAPPSLPALPRESLGERGGVGEMRSRLTGESALRIILVGKSGGGKSATGNTILGQETFKSVLAAKPVTQNCSEGIRTWKGRKVVVIDTPAIFDTKCSGEQTTNEICRCVALSSPGPHALVLVTQLGRFTEEDQRAVRRVQEIFGPEAMKYTIILFTRREDLWSGTLEECISYLGNKHLLQLLEQCQGRYCTFNNKATRDERAAWAEKLLTKIADMVEEENKDQPFYTNEVYEKAEKLQRVKARFCEKDERPRRCEIEEAELREWIETQKSYEKKQKSKVDKNNPNPWGFLFPVPSVLMPKWLKF</sequence>
<reference evidence="6" key="1">
    <citation type="submission" date="2025-05" db="UniProtKB">
        <authorList>
            <consortium name="Ensembl"/>
        </authorList>
    </citation>
    <scope>IDENTIFICATION</scope>
</reference>
<evidence type="ECO:0000256" key="3">
    <source>
        <dbReference type="ARBA" id="ARBA00023134"/>
    </source>
</evidence>
<comment type="similarity">
    <text evidence="1">Belongs to the TRAFAC class TrmE-Era-EngA-EngB-Septin-like GTPase superfamily. AIG1/Toc34/Toc159-like paraseptin GTPase family. IAN subfamily.</text>
</comment>
<dbReference type="Gene3D" id="3.40.50.300">
    <property type="entry name" value="P-loop containing nucleotide triphosphate hydrolases"/>
    <property type="match status" value="2"/>
</dbReference>
<name>A0A674JCY2_9SAUR</name>
<dbReference type="Pfam" id="PF04548">
    <property type="entry name" value="AIG1"/>
    <property type="match status" value="2"/>
</dbReference>
<dbReference type="GeneTree" id="ENSGT00940000154844"/>
<dbReference type="FunFam" id="3.40.50.300:FF:000366">
    <property type="entry name" value="GTPase, IMAP family member 2"/>
    <property type="match status" value="2"/>
</dbReference>
<feature type="domain" description="AIG1-type G" evidence="5">
    <location>
        <begin position="48"/>
        <end position="247"/>
    </location>
</feature>